<dbReference type="GO" id="GO:0004742">
    <property type="term" value="F:dihydrolipoyllysine-residue acetyltransferase activity"/>
    <property type="evidence" value="ECO:0007669"/>
    <property type="project" value="UniProtKB-EC"/>
</dbReference>
<dbReference type="Gene3D" id="2.40.50.100">
    <property type="match status" value="1"/>
</dbReference>
<organism evidence="9 10">
    <name type="scientific">Achromobacter aegrifaciens</name>
    <dbReference type="NCBI Taxonomy" id="1287736"/>
    <lineage>
        <taxon>Bacteria</taxon>
        <taxon>Pseudomonadati</taxon>
        <taxon>Pseudomonadota</taxon>
        <taxon>Betaproteobacteria</taxon>
        <taxon>Burkholderiales</taxon>
        <taxon>Alcaligenaceae</taxon>
        <taxon>Achromobacter</taxon>
    </lineage>
</organism>
<dbReference type="GO" id="GO:0031405">
    <property type="term" value="F:lipoic acid binding"/>
    <property type="evidence" value="ECO:0007669"/>
    <property type="project" value="TreeGrafter"/>
</dbReference>
<dbReference type="Gene3D" id="4.10.320.10">
    <property type="entry name" value="E3-binding domain"/>
    <property type="match status" value="1"/>
</dbReference>
<dbReference type="InterPro" id="IPR000089">
    <property type="entry name" value="Biotin_lipoyl"/>
</dbReference>
<dbReference type="PROSITE" id="PS00189">
    <property type="entry name" value="LIPOYL"/>
    <property type="match status" value="1"/>
</dbReference>
<dbReference type="PRINTS" id="PR00111">
    <property type="entry name" value="ABHYDROLASE"/>
</dbReference>
<evidence type="ECO:0000256" key="3">
    <source>
        <dbReference type="ARBA" id="ARBA00011484"/>
    </source>
</evidence>
<dbReference type="AlphaFoldDB" id="A0AAD2IV23"/>
<evidence type="ECO:0000256" key="6">
    <source>
        <dbReference type="ARBA" id="ARBA00023315"/>
    </source>
</evidence>
<dbReference type="InterPro" id="IPR011053">
    <property type="entry name" value="Single_hybrid_motif"/>
</dbReference>
<name>A0AAD2IV23_ACHAE</name>
<dbReference type="Pfam" id="PF02817">
    <property type="entry name" value="E3_binding"/>
    <property type="match status" value="1"/>
</dbReference>
<evidence type="ECO:0000256" key="5">
    <source>
        <dbReference type="ARBA" id="ARBA00022823"/>
    </source>
</evidence>
<gene>
    <name evidence="9" type="primary">pdhC_1</name>
    <name evidence="9" type="ORF">ERS370000_00279</name>
</gene>
<accession>A0AAD2IV23</accession>
<dbReference type="SUPFAM" id="SSF51230">
    <property type="entry name" value="Single hybrid motif"/>
    <property type="match status" value="1"/>
</dbReference>
<comment type="caution">
    <text evidence="9">The sequence shown here is derived from an EMBL/GenBank/DDBJ whole genome shotgun (WGS) entry which is preliminary data.</text>
</comment>
<dbReference type="SUPFAM" id="SSF47005">
    <property type="entry name" value="Peripheral subunit-binding domain of 2-oxo acid dehydrogenase complex"/>
    <property type="match status" value="1"/>
</dbReference>
<comment type="subunit">
    <text evidence="3">Forms a 24-polypeptide structural core with octahedral symmetry.</text>
</comment>
<dbReference type="InterPro" id="IPR036625">
    <property type="entry name" value="E3-bd_dom_sf"/>
</dbReference>
<dbReference type="InterPro" id="IPR029058">
    <property type="entry name" value="AB_hydrolase_fold"/>
</dbReference>
<keyword evidence="6 9" id="KW-0012">Acyltransferase</keyword>
<dbReference type="RefSeq" id="WP_082400656.1">
    <property type="nucleotide sequence ID" value="NZ_CYTK01000001.1"/>
</dbReference>
<evidence type="ECO:0000256" key="2">
    <source>
        <dbReference type="ARBA" id="ARBA00007317"/>
    </source>
</evidence>
<evidence type="ECO:0000313" key="10">
    <source>
        <dbReference type="Proteomes" id="UP000044098"/>
    </source>
</evidence>
<keyword evidence="9" id="KW-0670">Pyruvate</keyword>
<feature type="domain" description="Lipoyl-binding" evidence="7">
    <location>
        <begin position="4"/>
        <end position="79"/>
    </location>
</feature>
<dbReference type="Pfam" id="PF00364">
    <property type="entry name" value="Biotin_lipoyl"/>
    <property type="match status" value="1"/>
</dbReference>
<evidence type="ECO:0000259" key="8">
    <source>
        <dbReference type="PROSITE" id="PS51826"/>
    </source>
</evidence>
<evidence type="ECO:0000256" key="4">
    <source>
        <dbReference type="ARBA" id="ARBA00022679"/>
    </source>
</evidence>
<dbReference type="PROSITE" id="PS50968">
    <property type="entry name" value="BIOTINYL_LIPOYL"/>
    <property type="match status" value="1"/>
</dbReference>
<comment type="cofactor">
    <cofactor evidence="1">
        <name>(R)-lipoate</name>
        <dbReference type="ChEBI" id="CHEBI:83088"/>
    </cofactor>
</comment>
<keyword evidence="4 9" id="KW-0808">Transferase</keyword>
<dbReference type="Proteomes" id="UP000044098">
    <property type="component" value="Unassembled WGS sequence"/>
</dbReference>
<proteinExistence type="inferred from homology"/>
<dbReference type="Pfam" id="PF12697">
    <property type="entry name" value="Abhydrolase_6"/>
    <property type="match status" value="1"/>
</dbReference>
<reference evidence="9 10" key="1">
    <citation type="submission" date="2015-09" db="EMBL/GenBank/DDBJ databases">
        <authorList>
            <consortium name="Pathogen Informatics"/>
        </authorList>
    </citation>
    <scope>NUCLEOTIDE SEQUENCE [LARGE SCALE GENOMIC DNA]</scope>
    <source>
        <strain evidence="9 10">2789STDY5608625</strain>
    </source>
</reference>
<comment type="similarity">
    <text evidence="2">Belongs to the 2-oxoacid dehydrogenase family.</text>
</comment>
<dbReference type="PANTHER" id="PTHR43178">
    <property type="entry name" value="DIHYDROLIPOAMIDE ACETYLTRANSFERASE COMPONENT OF PYRUVATE DEHYDROGENASE COMPLEX"/>
    <property type="match status" value="1"/>
</dbReference>
<feature type="domain" description="Peripheral subunit-binding (PSBD)" evidence="8">
    <location>
        <begin position="134"/>
        <end position="171"/>
    </location>
</feature>
<dbReference type="PROSITE" id="PS51826">
    <property type="entry name" value="PSBD"/>
    <property type="match status" value="1"/>
</dbReference>
<dbReference type="InterPro" id="IPR000073">
    <property type="entry name" value="AB_hydrolase_1"/>
</dbReference>
<dbReference type="EC" id="2.3.1.12" evidence="9"/>
<dbReference type="SUPFAM" id="SSF53474">
    <property type="entry name" value="alpha/beta-Hydrolases"/>
    <property type="match status" value="1"/>
</dbReference>
<dbReference type="GO" id="GO:0005737">
    <property type="term" value="C:cytoplasm"/>
    <property type="evidence" value="ECO:0007669"/>
    <property type="project" value="TreeGrafter"/>
</dbReference>
<evidence type="ECO:0000313" key="9">
    <source>
        <dbReference type="EMBL" id="CUI38453.1"/>
    </source>
</evidence>
<dbReference type="PANTHER" id="PTHR43178:SF5">
    <property type="entry name" value="LIPOAMIDE ACYLTRANSFERASE COMPONENT OF BRANCHED-CHAIN ALPHA-KETO ACID DEHYDROGENASE COMPLEX, MITOCHONDRIAL"/>
    <property type="match status" value="1"/>
</dbReference>
<sequence>MTRTLDMVVPPTGEALDAARLVAWIVAPGQAFKTGDVLVEIETDKSIIEVPAHDDGIMVEHLVAVDGIVNADTVIARVQMEGEAAPAASAAGVPAQSTAATPAAAAAAPAAARAPAASPSLVRPLAQPSGERKFATPAARRVAAERGIALDAVAGTGPNGRVTVADVGLASGHGQEGMLARGAPGAKREAWAATRHGDIRFTVWEGSRPDSQTAVLIHGMFGDRDAWASLAHALSRAGLRVLAMDLPCHGATRSQATRFEHIVDAVADTVASQCIGSVNLIGHSFGAAVAARAASRPGMAVDSLVLIAPVGLGTEIDQSFLTGMTHAGTNEAAQRELQKLTVSGMTPSGNFIDALRQSTQARREPLIELCREVGWKGVQQLSIAADLASLQCRCTLIHGRRDAVIPWRHALNAPARTALHLLPDAGHMPQWEAGKLVADIVLEAFTRQAPASPYAC</sequence>
<dbReference type="InterPro" id="IPR050743">
    <property type="entry name" value="2-oxoacid_DH_E2_comp"/>
</dbReference>
<dbReference type="EMBL" id="CYTK01000001">
    <property type="protein sequence ID" value="CUI38453.1"/>
    <property type="molecule type" value="Genomic_DNA"/>
</dbReference>
<dbReference type="InterPro" id="IPR004167">
    <property type="entry name" value="PSBD"/>
</dbReference>
<protein>
    <submittedName>
        <fullName evidence="9">Dihydrolipoyllysine-residue acetyltransferase component of pyruvate dehydrogenase complex</fullName>
        <ecNumber evidence="9">2.3.1.12</ecNumber>
    </submittedName>
</protein>
<dbReference type="CDD" id="cd06849">
    <property type="entry name" value="lipoyl_domain"/>
    <property type="match status" value="1"/>
</dbReference>
<dbReference type="Gene3D" id="3.40.50.1820">
    <property type="entry name" value="alpha/beta hydrolase"/>
    <property type="match status" value="1"/>
</dbReference>
<evidence type="ECO:0000259" key="7">
    <source>
        <dbReference type="PROSITE" id="PS50968"/>
    </source>
</evidence>
<keyword evidence="5" id="KW-0450">Lipoyl</keyword>
<dbReference type="InterPro" id="IPR003016">
    <property type="entry name" value="2-oxoA_DH_lipoyl-BS"/>
</dbReference>
<evidence type="ECO:0000256" key="1">
    <source>
        <dbReference type="ARBA" id="ARBA00001938"/>
    </source>
</evidence>